<comment type="similarity">
    <text evidence="1">Belongs to the multicopper oxidase family.</text>
</comment>
<dbReference type="PANTHER" id="PTHR11709">
    <property type="entry name" value="MULTI-COPPER OXIDASE"/>
    <property type="match status" value="1"/>
</dbReference>
<dbReference type="PANTHER" id="PTHR11709:SF486">
    <property type="entry name" value="MULTICOPPER OXIDASE"/>
    <property type="match status" value="1"/>
</dbReference>
<dbReference type="InterPro" id="IPR011707">
    <property type="entry name" value="Cu-oxidase-like_N"/>
</dbReference>
<protein>
    <recommendedName>
        <fullName evidence="4">Plastocyanin-like domain-containing protein</fullName>
    </recommendedName>
</protein>
<dbReference type="GO" id="GO:0016491">
    <property type="term" value="F:oxidoreductase activity"/>
    <property type="evidence" value="ECO:0007669"/>
    <property type="project" value="TreeGrafter"/>
</dbReference>
<sequence length="383" mass="43273">MTHYQLYLVSLSILLHVFLIPSYYCQPPSDSSDDYIDYFGQLAQEIKQPLTGVNRTYYVAIDEVLWDYAPSGRDQVHGTTLEQSPARFYTMKSSTSIGTQYYKAQYREYTDATYTTLQTVTSWQGGMGPILRAEVGDTLVVHVWNRATYNYTMHPHGVFYDFEMEGAVYKGATDDSFIRPGGRYTYVWQVHGRAGPGPNDGNSLVWGYHSHMTEFDIFAGLYGAILIYRPGHLSAASTTTEVVTTLFGSDENLSPYLERTMAYHPHLKKDQIDAMDGDPTPFYLSNVKQVINGLMLSSPLTVKAGESIDWHVLAWGSFLDIHTVRWDHGRARLFDRPVSKVRLLPASFRTLAFTPPSQPSVGNFGCLNDDLGVHGMIMQYRIE</sequence>
<organism evidence="5">
    <name type="scientific">Absidia glauca</name>
    <name type="common">Pin mould</name>
    <dbReference type="NCBI Taxonomy" id="4829"/>
    <lineage>
        <taxon>Eukaryota</taxon>
        <taxon>Fungi</taxon>
        <taxon>Fungi incertae sedis</taxon>
        <taxon>Mucoromycota</taxon>
        <taxon>Mucoromycotina</taxon>
        <taxon>Mucoromycetes</taxon>
        <taxon>Mucorales</taxon>
        <taxon>Cunninghamellaceae</taxon>
        <taxon>Absidia</taxon>
    </lineage>
</organism>
<keyword evidence="6" id="KW-1185">Reference proteome</keyword>
<dbReference type="Gene3D" id="2.60.40.420">
    <property type="entry name" value="Cupredoxins - blue copper proteins"/>
    <property type="match status" value="1"/>
</dbReference>
<dbReference type="OrthoDB" id="2121828at2759"/>
<evidence type="ECO:0000256" key="3">
    <source>
        <dbReference type="SAM" id="SignalP"/>
    </source>
</evidence>
<dbReference type="AlphaFoldDB" id="A0A168QD97"/>
<feature type="chain" id="PRO_5007899903" description="Plastocyanin-like domain-containing protein" evidence="3">
    <location>
        <begin position="26"/>
        <end position="383"/>
    </location>
</feature>
<dbReference type="Proteomes" id="UP000078561">
    <property type="component" value="Unassembled WGS sequence"/>
</dbReference>
<dbReference type="OMA" id="EFEMEGA"/>
<evidence type="ECO:0000313" key="5">
    <source>
        <dbReference type="EMBL" id="SAM04368.1"/>
    </source>
</evidence>
<gene>
    <name evidence="5" type="primary">ABSGL_10229.1 scaffold 11814</name>
</gene>
<dbReference type="STRING" id="4829.A0A168QD97"/>
<evidence type="ECO:0000256" key="1">
    <source>
        <dbReference type="ARBA" id="ARBA00010609"/>
    </source>
</evidence>
<reference evidence="5" key="1">
    <citation type="submission" date="2016-04" db="EMBL/GenBank/DDBJ databases">
        <authorList>
            <person name="Evans L.H."/>
            <person name="Alamgir A."/>
            <person name="Owens N."/>
            <person name="Weber N.D."/>
            <person name="Virtaneva K."/>
            <person name="Barbian K."/>
            <person name="Babar A."/>
            <person name="Rosenke K."/>
        </authorList>
    </citation>
    <scope>NUCLEOTIDE SEQUENCE [LARGE SCALE GENOMIC DNA]</scope>
    <source>
        <strain evidence="5">CBS 101.48</strain>
    </source>
</reference>
<proteinExistence type="inferred from homology"/>
<dbReference type="EMBL" id="LT554361">
    <property type="protein sequence ID" value="SAM04368.1"/>
    <property type="molecule type" value="Genomic_DNA"/>
</dbReference>
<name>A0A168QD97_ABSGL</name>
<accession>A0A168QD97</accession>
<evidence type="ECO:0000313" key="6">
    <source>
        <dbReference type="Proteomes" id="UP000078561"/>
    </source>
</evidence>
<dbReference type="SUPFAM" id="SSF49503">
    <property type="entry name" value="Cupredoxins"/>
    <property type="match status" value="2"/>
</dbReference>
<keyword evidence="2" id="KW-0186">Copper</keyword>
<dbReference type="InParanoid" id="A0A168QD97"/>
<evidence type="ECO:0000259" key="4">
    <source>
        <dbReference type="Pfam" id="PF07732"/>
    </source>
</evidence>
<feature type="signal peptide" evidence="3">
    <location>
        <begin position="1"/>
        <end position="25"/>
    </location>
</feature>
<dbReference type="InterPro" id="IPR008972">
    <property type="entry name" value="Cupredoxin"/>
</dbReference>
<evidence type="ECO:0000256" key="2">
    <source>
        <dbReference type="ARBA" id="ARBA00023008"/>
    </source>
</evidence>
<keyword evidence="3" id="KW-0732">Signal</keyword>
<feature type="domain" description="Plastocyanin-like" evidence="4">
    <location>
        <begin position="107"/>
        <end position="230"/>
    </location>
</feature>
<dbReference type="GO" id="GO:0005507">
    <property type="term" value="F:copper ion binding"/>
    <property type="evidence" value="ECO:0007669"/>
    <property type="project" value="InterPro"/>
</dbReference>
<dbReference type="Pfam" id="PF07732">
    <property type="entry name" value="Cu-oxidase_3"/>
    <property type="match status" value="1"/>
</dbReference>
<dbReference type="InterPro" id="IPR045087">
    <property type="entry name" value="Cu-oxidase_fam"/>
</dbReference>